<keyword evidence="1" id="KW-0175">Coiled coil</keyword>
<gene>
    <name evidence="2" type="ORF">Mal52_10400</name>
</gene>
<proteinExistence type="predicted"/>
<evidence type="ECO:0000313" key="3">
    <source>
        <dbReference type="Proteomes" id="UP000319383"/>
    </source>
</evidence>
<protein>
    <submittedName>
        <fullName evidence="2">Uncharacterized protein</fullName>
    </submittedName>
</protein>
<dbReference type="EMBL" id="CP036276">
    <property type="protein sequence ID" value="QDU42577.1"/>
    <property type="molecule type" value="Genomic_DNA"/>
</dbReference>
<dbReference type="KEGG" id="sdyn:Mal52_10400"/>
<organism evidence="2 3">
    <name type="scientific">Symmachiella dynata</name>
    <dbReference type="NCBI Taxonomy" id="2527995"/>
    <lineage>
        <taxon>Bacteria</taxon>
        <taxon>Pseudomonadati</taxon>
        <taxon>Planctomycetota</taxon>
        <taxon>Planctomycetia</taxon>
        <taxon>Planctomycetales</taxon>
        <taxon>Planctomycetaceae</taxon>
        <taxon>Symmachiella</taxon>
    </lineage>
</organism>
<reference evidence="2 3" key="1">
    <citation type="submission" date="2019-02" db="EMBL/GenBank/DDBJ databases">
        <title>Deep-cultivation of Planctomycetes and their phenomic and genomic characterization uncovers novel biology.</title>
        <authorList>
            <person name="Wiegand S."/>
            <person name="Jogler M."/>
            <person name="Boedeker C."/>
            <person name="Pinto D."/>
            <person name="Vollmers J."/>
            <person name="Rivas-Marin E."/>
            <person name="Kohn T."/>
            <person name="Peeters S.H."/>
            <person name="Heuer A."/>
            <person name="Rast P."/>
            <person name="Oberbeckmann S."/>
            <person name="Bunk B."/>
            <person name="Jeske O."/>
            <person name="Meyerdierks A."/>
            <person name="Storesund J.E."/>
            <person name="Kallscheuer N."/>
            <person name="Luecker S."/>
            <person name="Lage O.M."/>
            <person name="Pohl T."/>
            <person name="Merkel B.J."/>
            <person name="Hornburger P."/>
            <person name="Mueller R.-W."/>
            <person name="Bruemmer F."/>
            <person name="Labrenz M."/>
            <person name="Spormann A.M."/>
            <person name="Op den Camp H."/>
            <person name="Overmann J."/>
            <person name="Amann R."/>
            <person name="Jetten M.S.M."/>
            <person name="Mascher T."/>
            <person name="Medema M.H."/>
            <person name="Devos D.P."/>
            <person name="Kaster A.-K."/>
            <person name="Ovreas L."/>
            <person name="Rohde M."/>
            <person name="Galperin M.Y."/>
            <person name="Jogler C."/>
        </authorList>
    </citation>
    <scope>NUCLEOTIDE SEQUENCE [LARGE SCALE GENOMIC DNA]</scope>
    <source>
        <strain evidence="2 3">Mal52</strain>
    </source>
</reference>
<name>A0A517ZJH6_9PLAN</name>
<dbReference type="AlphaFoldDB" id="A0A517ZJH6"/>
<dbReference type="Proteomes" id="UP000319383">
    <property type="component" value="Chromosome"/>
</dbReference>
<evidence type="ECO:0000313" key="2">
    <source>
        <dbReference type="EMBL" id="QDU42577.1"/>
    </source>
</evidence>
<sequence>MTTETATNLPVRVVERIGDWRAAEVVIDLETGIVRNVALAGPDSKNGYRYTDESLRRATVLYADKPVFLDHGRDLSKPQERSTRDLAGQIVNPRFVDGRIRGDIQTLGTEAGRTFLALADSGSGSVGMSHVVLVTQNRERTLVEEIHEVVSVDAVMFPATTSSLSEQTNELPGAAPLFGSLESVLRQLDGQLPGHARDWTGDADVVCERVALFPQSVIVRLGAADDCEQYRIGWRVRDGRVWLSGEWEPVGDLDLSAESWQDLSRAQDTSEADDSDSLETYAERLRELEAEKQLLLVEVSDLTAERDMAQRVEAVGRLLAEAELPEEAITETFREQLLDASDDEQRGVLLDDRVELFERLRSCRPTSCLRADDDSGAGTDAALVRLLACRR</sequence>
<evidence type="ECO:0000256" key="1">
    <source>
        <dbReference type="SAM" id="Coils"/>
    </source>
</evidence>
<accession>A0A517ZJH6</accession>
<dbReference type="RefSeq" id="WP_145374611.1">
    <property type="nucleotide sequence ID" value="NZ_CP036276.1"/>
</dbReference>
<keyword evidence="3" id="KW-1185">Reference proteome</keyword>
<feature type="coiled-coil region" evidence="1">
    <location>
        <begin position="278"/>
        <end position="305"/>
    </location>
</feature>